<dbReference type="RefSeq" id="WP_283345127.1">
    <property type="nucleotide sequence ID" value="NZ_JASHIF010000011.1"/>
</dbReference>
<reference evidence="2 3" key="1">
    <citation type="submission" date="2023-05" db="EMBL/GenBank/DDBJ databases">
        <title>Novel species of genus Flectobacillus isolated from stream in China.</title>
        <authorList>
            <person name="Lu H."/>
        </authorList>
    </citation>
    <scope>NUCLEOTIDE SEQUENCE [LARGE SCALE GENOMIC DNA]</scope>
    <source>
        <strain evidence="2 3">KCTC 42575</strain>
    </source>
</reference>
<accession>A0ABT6YAD6</accession>
<dbReference type="InterPro" id="IPR008969">
    <property type="entry name" value="CarboxyPept-like_regulatory"/>
</dbReference>
<dbReference type="SUPFAM" id="SSF49464">
    <property type="entry name" value="Carboxypeptidase regulatory domain-like"/>
    <property type="match status" value="1"/>
</dbReference>
<evidence type="ECO:0000256" key="1">
    <source>
        <dbReference type="SAM" id="SignalP"/>
    </source>
</evidence>
<feature type="chain" id="PRO_5047334690" description="Carboxypeptidase regulatory-like domain-containing protein" evidence="1">
    <location>
        <begin position="27"/>
        <end position="96"/>
    </location>
</feature>
<protein>
    <recommendedName>
        <fullName evidence="4">Carboxypeptidase regulatory-like domain-containing protein</fullName>
    </recommendedName>
</protein>
<evidence type="ECO:0008006" key="4">
    <source>
        <dbReference type="Google" id="ProtNLM"/>
    </source>
</evidence>
<organism evidence="2 3">
    <name type="scientific">Flectobacillus roseus</name>
    <dbReference type="NCBI Taxonomy" id="502259"/>
    <lineage>
        <taxon>Bacteria</taxon>
        <taxon>Pseudomonadati</taxon>
        <taxon>Bacteroidota</taxon>
        <taxon>Cytophagia</taxon>
        <taxon>Cytophagales</taxon>
        <taxon>Flectobacillaceae</taxon>
        <taxon>Flectobacillus</taxon>
    </lineage>
</organism>
<sequence length="96" mass="10717">MNLTNKALIRVYLFLLKLLISNTLYAQTVIEGYVSNTETSKGVYASVVLKDENGKIIAYTNTKNEGYFELKTSLKGVFNLNVSSLSYEAQSIKIVI</sequence>
<evidence type="ECO:0000313" key="2">
    <source>
        <dbReference type="EMBL" id="MDI9860409.1"/>
    </source>
</evidence>
<gene>
    <name evidence="2" type="ORF">QM524_14445</name>
</gene>
<dbReference type="EMBL" id="JASHIF010000011">
    <property type="protein sequence ID" value="MDI9860409.1"/>
    <property type="molecule type" value="Genomic_DNA"/>
</dbReference>
<name>A0ABT6YAD6_9BACT</name>
<proteinExistence type="predicted"/>
<keyword evidence="3" id="KW-1185">Reference proteome</keyword>
<comment type="caution">
    <text evidence="2">The sequence shown here is derived from an EMBL/GenBank/DDBJ whole genome shotgun (WGS) entry which is preliminary data.</text>
</comment>
<dbReference type="Proteomes" id="UP001236507">
    <property type="component" value="Unassembled WGS sequence"/>
</dbReference>
<feature type="signal peptide" evidence="1">
    <location>
        <begin position="1"/>
        <end position="26"/>
    </location>
</feature>
<keyword evidence="1" id="KW-0732">Signal</keyword>
<evidence type="ECO:0000313" key="3">
    <source>
        <dbReference type="Proteomes" id="UP001236507"/>
    </source>
</evidence>